<dbReference type="CDD" id="cd11030">
    <property type="entry name" value="CYP105-like"/>
    <property type="match status" value="1"/>
</dbReference>
<evidence type="ECO:0000313" key="12">
    <source>
        <dbReference type="Proteomes" id="UP000292003"/>
    </source>
</evidence>
<keyword evidence="3 9" id="KW-0349">Heme</keyword>
<dbReference type="InterPro" id="IPR002397">
    <property type="entry name" value="Cyt_P450_B"/>
</dbReference>
<dbReference type="AlphaFoldDB" id="A0A4Q7J8E8"/>
<keyword evidence="4 9" id="KW-0479">Metal-binding</keyword>
<dbReference type="PANTHER" id="PTHR46696">
    <property type="entry name" value="P450, PUTATIVE (EUROFUNG)-RELATED"/>
    <property type="match status" value="1"/>
</dbReference>
<dbReference type="GO" id="GO:0004497">
    <property type="term" value="F:monooxygenase activity"/>
    <property type="evidence" value="ECO:0007669"/>
    <property type="project" value="UniProtKB-KW"/>
</dbReference>
<dbReference type="Proteomes" id="UP000292003">
    <property type="component" value="Unassembled WGS sequence"/>
</dbReference>
<dbReference type="PANTHER" id="PTHR46696:SF1">
    <property type="entry name" value="CYTOCHROME P450 YJIB-RELATED"/>
    <property type="match status" value="1"/>
</dbReference>
<feature type="region of interest" description="Disordered" evidence="10">
    <location>
        <begin position="1"/>
        <end position="23"/>
    </location>
</feature>
<dbReference type="GO" id="GO:0020037">
    <property type="term" value="F:heme binding"/>
    <property type="evidence" value="ECO:0007669"/>
    <property type="project" value="InterPro"/>
</dbReference>
<dbReference type="RefSeq" id="WP_130475495.1">
    <property type="nucleotide sequence ID" value="NZ_SFCC01000005.1"/>
</dbReference>
<evidence type="ECO:0000256" key="7">
    <source>
        <dbReference type="ARBA" id="ARBA00023033"/>
    </source>
</evidence>
<evidence type="ECO:0000256" key="6">
    <source>
        <dbReference type="ARBA" id="ARBA00023004"/>
    </source>
</evidence>
<dbReference type="PRINTS" id="PR00385">
    <property type="entry name" value="P450"/>
</dbReference>
<keyword evidence="7 9" id="KW-0503">Monooxygenase</keyword>
<dbReference type="Pfam" id="PF00067">
    <property type="entry name" value="p450"/>
    <property type="match status" value="1"/>
</dbReference>
<comment type="caution">
    <text evidence="11">The sequence shown here is derived from an EMBL/GenBank/DDBJ whole genome shotgun (WGS) entry which is preliminary data.</text>
</comment>
<evidence type="ECO:0000256" key="3">
    <source>
        <dbReference type="ARBA" id="ARBA00022617"/>
    </source>
</evidence>
<dbReference type="OrthoDB" id="3664945at2"/>
<dbReference type="Gene3D" id="1.10.630.10">
    <property type="entry name" value="Cytochrome P450"/>
    <property type="match status" value="1"/>
</dbReference>
<comment type="pathway">
    <text evidence="1">Antibiotic biosynthesis; vancomycin biosynthesis.</text>
</comment>
<evidence type="ECO:0000313" key="11">
    <source>
        <dbReference type="EMBL" id="RZQ63970.1"/>
    </source>
</evidence>
<accession>A0A4Q7J8E8</accession>
<comment type="similarity">
    <text evidence="2 9">Belongs to the cytochrome P450 family.</text>
</comment>
<dbReference type="EMBL" id="SFCC01000005">
    <property type="protein sequence ID" value="RZQ63970.1"/>
    <property type="molecule type" value="Genomic_DNA"/>
</dbReference>
<organism evidence="11 12">
    <name type="scientific">Amycolatopsis suaedae</name>
    <dbReference type="NCBI Taxonomy" id="2510978"/>
    <lineage>
        <taxon>Bacteria</taxon>
        <taxon>Bacillati</taxon>
        <taxon>Actinomycetota</taxon>
        <taxon>Actinomycetes</taxon>
        <taxon>Pseudonocardiales</taxon>
        <taxon>Pseudonocardiaceae</taxon>
        <taxon>Amycolatopsis</taxon>
    </lineage>
</organism>
<protein>
    <submittedName>
        <fullName evidence="11">Cytochrome P450</fullName>
    </submittedName>
</protein>
<dbReference type="InterPro" id="IPR036396">
    <property type="entry name" value="Cyt_P450_sf"/>
</dbReference>
<dbReference type="GO" id="GO:0005506">
    <property type="term" value="F:iron ion binding"/>
    <property type="evidence" value="ECO:0007669"/>
    <property type="project" value="InterPro"/>
</dbReference>
<dbReference type="SUPFAM" id="SSF48264">
    <property type="entry name" value="Cytochrome P450"/>
    <property type="match status" value="1"/>
</dbReference>
<proteinExistence type="inferred from homology"/>
<evidence type="ECO:0000256" key="4">
    <source>
        <dbReference type="ARBA" id="ARBA00022723"/>
    </source>
</evidence>
<keyword evidence="6 9" id="KW-0408">Iron</keyword>
<dbReference type="InterPro" id="IPR001128">
    <property type="entry name" value="Cyt_P450"/>
</dbReference>
<dbReference type="InterPro" id="IPR017972">
    <property type="entry name" value="Cyt_P450_CS"/>
</dbReference>
<reference evidence="11 12" key="1">
    <citation type="submission" date="2019-02" db="EMBL/GenBank/DDBJ databases">
        <title>Draft genome sequence of Amycolatopsis sp. 8-3EHSu isolated from roots of Suaeda maritima.</title>
        <authorList>
            <person name="Duangmal K."/>
            <person name="Chantavorakit T."/>
        </authorList>
    </citation>
    <scope>NUCLEOTIDE SEQUENCE [LARGE SCALE GENOMIC DNA]</scope>
    <source>
        <strain evidence="11 12">8-3EHSu</strain>
    </source>
</reference>
<keyword evidence="12" id="KW-1185">Reference proteome</keyword>
<dbReference type="PROSITE" id="PS00086">
    <property type="entry name" value="CYTOCHROME_P450"/>
    <property type="match status" value="1"/>
</dbReference>
<evidence type="ECO:0000256" key="1">
    <source>
        <dbReference type="ARBA" id="ARBA00004660"/>
    </source>
</evidence>
<evidence type="ECO:0000256" key="8">
    <source>
        <dbReference type="ARBA" id="ARBA00055433"/>
    </source>
</evidence>
<gene>
    <name evidence="11" type="ORF">EWH70_12555</name>
</gene>
<evidence type="ECO:0000256" key="9">
    <source>
        <dbReference type="RuleBase" id="RU000461"/>
    </source>
</evidence>
<name>A0A4Q7J8E8_9PSEU</name>
<dbReference type="PRINTS" id="PR00359">
    <property type="entry name" value="BP450"/>
</dbReference>
<evidence type="ECO:0000256" key="2">
    <source>
        <dbReference type="ARBA" id="ARBA00010617"/>
    </source>
</evidence>
<sequence>MTSTDQEAVPFPYRRPGGMAPPPEYAGFRAGGAPVRSHLPSGHPVWLVPRHADVRAVLTDPRISANPANEGFPKVAVTGGVPTQDEIPGWFVGLDPPDHDRFRKVLIPEFTVRRVRTWQPTIQRVVDECVDALLAKDGTADLVADLALAVPSRIISAILGVPEADRDFFETRTQVLVSVATTTEGQRADAARQLLRYIRRLVGIKSKWPGEDLISRILRTGVLSADELSGAVMLLLMAGHETTANNIALGVITLLANPEWIGDERAVDELVRYHSVGDMLAMRTAVADVTIGGRLIRAGEGIIPLLASANHDEAAFGCPHRFDPAANGRNHVGFGYGVHQCLGQNLVRAEMACVHRTLFDRIPTLRITAAIEDLPFKYDGTVFGLHSLPVAW</sequence>
<comment type="function">
    <text evidence="8">Involved in the coupling of aromatic side chains of the heptapeptide of vancomycin.</text>
</comment>
<keyword evidence="5 9" id="KW-0560">Oxidoreductase</keyword>
<evidence type="ECO:0000256" key="5">
    <source>
        <dbReference type="ARBA" id="ARBA00023002"/>
    </source>
</evidence>
<dbReference type="GO" id="GO:0016705">
    <property type="term" value="F:oxidoreductase activity, acting on paired donors, with incorporation or reduction of molecular oxygen"/>
    <property type="evidence" value="ECO:0007669"/>
    <property type="project" value="InterPro"/>
</dbReference>
<dbReference type="FunFam" id="1.10.630.10:FF:000018">
    <property type="entry name" value="Cytochrome P450 monooxygenase"/>
    <property type="match status" value="1"/>
</dbReference>
<evidence type="ECO:0000256" key="10">
    <source>
        <dbReference type="SAM" id="MobiDB-lite"/>
    </source>
</evidence>